<accession>A0A8S4A6T9</accession>
<evidence type="ECO:0000313" key="2">
    <source>
        <dbReference type="EMBL" id="CAG5135962.1"/>
    </source>
</evidence>
<dbReference type="Proteomes" id="UP000678393">
    <property type="component" value="Unassembled WGS sequence"/>
</dbReference>
<dbReference type="AlphaFoldDB" id="A0A8S4A6T9"/>
<feature type="region of interest" description="Disordered" evidence="1">
    <location>
        <begin position="94"/>
        <end position="113"/>
    </location>
</feature>
<protein>
    <submittedName>
        <fullName evidence="2">Uncharacterized protein</fullName>
    </submittedName>
</protein>
<feature type="non-terminal residue" evidence="2">
    <location>
        <position position="1"/>
    </location>
</feature>
<name>A0A8S4A6T9_9EUPU</name>
<proteinExistence type="predicted"/>
<evidence type="ECO:0000313" key="3">
    <source>
        <dbReference type="Proteomes" id="UP000678393"/>
    </source>
</evidence>
<feature type="non-terminal residue" evidence="2">
    <location>
        <position position="113"/>
    </location>
</feature>
<gene>
    <name evidence="2" type="ORF">CUNI_LOCUS21520</name>
</gene>
<keyword evidence="3" id="KW-1185">Reference proteome</keyword>
<dbReference type="EMBL" id="CAJHNH020008476">
    <property type="protein sequence ID" value="CAG5135962.1"/>
    <property type="molecule type" value="Genomic_DNA"/>
</dbReference>
<evidence type="ECO:0000256" key="1">
    <source>
        <dbReference type="SAM" id="MobiDB-lite"/>
    </source>
</evidence>
<reference evidence="2" key="1">
    <citation type="submission" date="2021-04" db="EMBL/GenBank/DDBJ databases">
        <authorList>
            <consortium name="Molecular Ecology Group"/>
        </authorList>
    </citation>
    <scope>NUCLEOTIDE SEQUENCE</scope>
</reference>
<sequence>TVQGCYQCFNHVVWLVCPLREHRIAEDSKTKIKSVKDAETDNLLVSSESDSSDIQVIFDRTLGVSENRQILEHEDKRETTTLWRATTLQVSSLDVETTSDSETTNITSEQELI</sequence>
<comment type="caution">
    <text evidence="2">The sequence shown here is derived from an EMBL/GenBank/DDBJ whole genome shotgun (WGS) entry which is preliminary data.</text>
</comment>
<organism evidence="2 3">
    <name type="scientific">Candidula unifasciata</name>
    <dbReference type="NCBI Taxonomy" id="100452"/>
    <lineage>
        <taxon>Eukaryota</taxon>
        <taxon>Metazoa</taxon>
        <taxon>Spiralia</taxon>
        <taxon>Lophotrochozoa</taxon>
        <taxon>Mollusca</taxon>
        <taxon>Gastropoda</taxon>
        <taxon>Heterobranchia</taxon>
        <taxon>Euthyneura</taxon>
        <taxon>Panpulmonata</taxon>
        <taxon>Eupulmonata</taxon>
        <taxon>Stylommatophora</taxon>
        <taxon>Helicina</taxon>
        <taxon>Helicoidea</taxon>
        <taxon>Geomitridae</taxon>
        <taxon>Candidula</taxon>
    </lineage>
</organism>